<proteinExistence type="inferred from homology"/>
<keyword evidence="4" id="KW-1185">Reference proteome</keyword>
<dbReference type="GO" id="GO:0005829">
    <property type="term" value="C:cytosol"/>
    <property type="evidence" value="ECO:0007669"/>
    <property type="project" value="TreeGrafter"/>
</dbReference>
<organism evidence="3 4">
    <name type="scientific">Dipteronia dyeriana</name>
    <dbReference type="NCBI Taxonomy" id="168575"/>
    <lineage>
        <taxon>Eukaryota</taxon>
        <taxon>Viridiplantae</taxon>
        <taxon>Streptophyta</taxon>
        <taxon>Embryophyta</taxon>
        <taxon>Tracheophyta</taxon>
        <taxon>Spermatophyta</taxon>
        <taxon>Magnoliopsida</taxon>
        <taxon>eudicotyledons</taxon>
        <taxon>Gunneridae</taxon>
        <taxon>Pentapetalae</taxon>
        <taxon>rosids</taxon>
        <taxon>malvids</taxon>
        <taxon>Sapindales</taxon>
        <taxon>Sapindaceae</taxon>
        <taxon>Hippocastanoideae</taxon>
        <taxon>Acereae</taxon>
        <taxon>Dipteronia</taxon>
    </lineage>
</organism>
<comment type="similarity">
    <text evidence="1">Belongs to the diaminopimelate epimerase family.</text>
</comment>
<keyword evidence="2" id="KW-0413">Isomerase</keyword>
<protein>
    <submittedName>
        <fullName evidence="3">Uncharacterized protein</fullName>
    </submittedName>
</protein>
<dbReference type="PANTHER" id="PTHR31689:SF0">
    <property type="entry name" value="DIAMINOPIMELATE EPIMERASE"/>
    <property type="match status" value="1"/>
</dbReference>
<dbReference type="EMBL" id="JANJYI010000002">
    <property type="protein sequence ID" value="KAK2659566.1"/>
    <property type="molecule type" value="Genomic_DNA"/>
</dbReference>
<comment type="caution">
    <text evidence="3">The sequence shown here is derived from an EMBL/GenBank/DDBJ whole genome shotgun (WGS) entry which is preliminary data.</text>
</comment>
<dbReference type="GO" id="GO:0009089">
    <property type="term" value="P:lysine biosynthetic process via diaminopimelate"/>
    <property type="evidence" value="ECO:0007669"/>
    <property type="project" value="InterPro"/>
</dbReference>
<dbReference type="Proteomes" id="UP001280121">
    <property type="component" value="Unassembled WGS sequence"/>
</dbReference>
<evidence type="ECO:0000256" key="2">
    <source>
        <dbReference type="ARBA" id="ARBA00023235"/>
    </source>
</evidence>
<evidence type="ECO:0000313" key="3">
    <source>
        <dbReference type="EMBL" id="KAK2659566.1"/>
    </source>
</evidence>
<dbReference type="GO" id="GO:0008837">
    <property type="term" value="F:diaminopimelate epimerase activity"/>
    <property type="evidence" value="ECO:0007669"/>
    <property type="project" value="InterPro"/>
</dbReference>
<evidence type="ECO:0000256" key="1">
    <source>
        <dbReference type="ARBA" id="ARBA00010219"/>
    </source>
</evidence>
<evidence type="ECO:0000313" key="4">
    <source>
        <dbReference type="Proteomes" id="UP001280121"/>
    </source>
</evidence>
<dbReference type="PANTHER" id="PTHR31689">
    <property type="entry name" value="DIAMINOPIMELATE EPIMERASE, CHLOROPLASTIC"/>
    <property type="match status" value="1"/>
</dbReference>
<accession>A0AAD9XHE4</accession>
<dbReference type="SUPFAM" id="SSF54506">
    <property type="entry name" value="Diaminopimelate epimerase-like"/>
    <property type="match status" value="1"/>
</dbReference>
<dbReference type="InterPro" id="IPR001653">
    <property type="entry name" value="DAP_epimerase_DapF"/>
</dbReference>
<name>A0AAD9XHE4_9ROSI</name>
<gene>
    <name evidence="3" type="ORF">Ddye_006099</name>
</gene>
<dbReference type="Gene3D" id="3.10.310.10">
    <property type="entry name" value="Diaminopimelate Epimerase, Chain A, domain 1"/>
    <property type="match status" value="1"/>
</dbReference>
<dbReference type="AlphaFoldDB" id="A0AAD9XHE4"/>
<sequence>MKIESTESAPRTSFLDRRESGVIHFVKYHGLASTTISFWDSSEPRVTPEIAVKLCDRNFGFGADGVIFSMPGINGTDYTMKIFNSDGNEPESRCGVESLHGRQMNCYQMILYHNIITIDVSLTEVNEKK</sequence>
<reference evidence="3" key="1">
    <citation type="journal article" date="2023" name="Plant J.">
        <title>Genome sequences and population genomics provide insights into the demographic history, inbreeding, and mutation load of two 'living fossil' tree species of Dipteronia.</title>
        <authorList>
            <person name="Feng Y."/>
            <person name="Comes H.P."/>
            <person name="Chen J."/>
            <person name="Zhu S."/>
            <person name="Lu R."/>
            <person name="Zhang X."/>
            <person name="Li P."/>
            <person name="Qiu J."/>
            <person name="Olsen K.M."/>
            <person name="Qiu Y."/>
        </authorList>
    </citation>
    <scope>NUCLEOTIDE SEQUENCE</scope>
    <source>
        <strain evidence="3">KIB01</strain>
    </source>
</reference>